<dbReference type="AlphaFoldDB" id="A0A6J5CCR8"/>
<proteinExistence type="predicted"/>
<protein>
    <recommendedName>
        <fullName evidence="3">Lipoprotein</fullName>
    </recommendedName>
</protein>
<evidence type="ECO:0008006" key="3">
    <source>
        <dbReference type="Google" id="ProtNLM"/>
    </source>
</evidence>
<dbReference type="Proteomes" id="UP000494205">
    <property type="component" value="Unassembled WGS sequence"/>
</dbReference>
<gene>
    <name evidence="1" type="ORF">LMG27174_05854</name>
</gene>
<accession>A0A6J5CCR8</accession>
<dbReference type="PROSITE" id="PS51257">
    <property type="entry name" value="PROKAR_LIPOPROTEIN"/>
    <property type="match status" value="1"/>
</dbReference>
<sequence length="55" mass="6022">MDARARLWRLGVGLLTCMFVAGFAGCDAFTGPPAPEWPGPHAPYPFPNDVPHRTR</sequence>
<evidence type="ECO:0000313" key="1">
    <source>
        <dbReference type="EMBL" id="CAB3731608.1"/>
    </source>
</evidence>
<dbReference type="EMBL" id="CADIJZ010000027">
    <property type="protein sequence ID" value="CAB3731608.1"/>
    <property type="molecule type" value="Genomic_DNA"/>
</dbReference>
<reference evidence="1 2" key="1">
    <citation type="submission" date="2020-04" db="EMBL/GenBank/DDBJ databases">
        <authorList>
            <person name="De Canck E."/>
        </authorList>
    </citation>
    <scope>NUCLEOTIDE SEQUENCE [LARGE SCALE GENOMIC DNA]</scope>
    <source>
        <strain evidence="1 2">LMG 27174</strain>
    </source>
</reference>
<organism evidence="1 2">
    <name type="scientific">Paraburkholderia rhynchosiae</name>
    <dbReference type="NCBI Taxonomy" id="487049"/>
    <lineage>
        <taxon>Bacteria</taxon>
        <taxon>Pseudomonadati</taxon>
        <taxon>Pseudomonadota</taxon>
        <taxon>Betaproteobacteria</taxon>
        <taxon>Burkholderiales</taxon>
        <taxon>Burkholderiaceae</taxon>
        <taxon>Paraburkholderia</taxon>
    </lineage>
</organism>
<evidence type="ECO:0000313" key="2">
    <source>
        <dbReference type="Proteomes" id="UP000494205"/>
    </source>
</evidence>
<name>A0A6J5CCR8_9BURK</name>